<comment type="cofactor">
    <cofactor evidence="1">
        <name>pyridoxal 5'-phosphate</name>
        <dbReference type="ChEBI" id="CHEBI:597326"/>
    </cofactor>
</comment>
<dbReference type="CDD" id="cd00610">
    <property type="entry name" value="OAT_like"/>
    <property type="match status" value="1"/>
</dbReference>
<reference evidence="7" key="1">
    <citation type="submission" date="2023-01" db="EMBL/GenBank/DDBJ databases">
        <title>The chitinases involved in constricting ring structure development in the nematode-trapping fungus Drechslerella dactyloides.</title>
        <authorList>
            <person name="Wang R."/>
            <person name="Zhang L."/>
            <person name="Tang P."/>
            <person name="Li S."/>
            <person name="Liang L."/>
        </authorList>
    </citation>
    <scope>NUCLEOTIDE SEQUENCE</scope>
    <source>
        <strain evidence="7">YMF1.00031</strain>
    </source>
</reference>
<organism evidence="7 8">
    <name type="scientific">Drechslerella dactyloides</name>
    <name type="common">Nematode-trapping fungus</name>
    <name type="synonym">Arthrobotrys dactyloides</name>
    <dbReference type="NCBI Taxonomy" id="74499"/>
    <lineage>
        <taxon>Eukaryota</taxon>
        <taxon>Fungi</taxon>
        <taxon>Dikarya</taxon>
        <taxon>Ascomycota</taxon>
        <taxon>Pezizomycotina</taxon>
        <taxon>Orbiliomycetes</taxon>
        <taxon>Orbiliales</taxon>
        <taxon>Orbiliaceae</taxon>
        <taxon>Drechslerella</taxon>
    </lineage>
</organism>
<evidence type="ECO:0000256" key="3">
    <source>
        <dbReference type="ARBA" id="ARBA00022576"/>
    </source>
</evidence>
<dbReference type="Proteomes" id="UP001221413">
    <property type="component" value="Unassembled WGS sequence"/>
</dbReference>
<gene>
    <name evidence="7" type="ORF">Dda_2033</name>
</gene>
<evidence type="ECO:0000256" key="2">
    <source>
        <dbReference type="ARBA" id="ARBA00008954"/>
    </source>
</evidence>
<dbReference type="InterPro" id="IPR015422">
    <property type="entry name" value="PyrdxlP-dep_Trfase_small"/>
</dbReference>
<dbReference type="EMBL" id="JAQGDS010000002">
    <property type="protein sequence ID" value="KAJ6263469.1"/>
    <property type="molecule type" value="Genomic_DNA"/>
</dbReference>
<dbReference type="Gene3D" id="3.90.1150.10">
    <property type="entry name" value="Aspartate Aminotransferase, domain 1"/>
    <property type="match status" value="1"/>
</dbReference>
<dbReference type="Gene3D" id="3.40.640.10">
    <property type="entry name" value="Type I PLP-dependent aspartate aminotransferase-like (Major domain)"/>
    <property type="match status" value="1"/>
</dbReference>
<evidence type="ECO:0008006" key="9">
    <source>
        <dbReference type="Google" id="ProtNLM"/>
    </source>
</evidence>
<dbReference type="GO" id="GO:0030170">
    <property type="term" value="F:pyridoxal phosphate binding"/>
    <property type="evidence" value="ECO:0007669"/>
    <property type="project" value="InterPro"/>
</dbReference>
<comment type="similarity">
    <text evidence="2 6">Belongs to the class-III pyridoxal-phosphate-dependent aminotransferase family.</text>
</comment>
<protein>
    <recommendedName>
        <fullName evidence="9">4-aminobutyrate aminotransferase</fullName>
    </recommendedName>
</protein>
<dbReference type="InterPro" id="IPR049704">
    <property type="entry name" value="Aminotrans_3_PPA_site"/>
</dbReference>
<name>A0AAD6NM08_DREDA</name>
<dbReference type="GO" id="GO:0042802">
    <property type="term" value="F:identical protein binding"/>
    <property type="evidence" value="ECO:0007669"/>
    <property type="project" value="TreeGrafter"/>
</dbReference>
<dbReference type="AlphaFoldDB" id="A0AAD6NM08"/>
<keyword evidence="5 6" id="KW-0663">Pyridoxal phosphate</keyword>
<evidence type="ECO:0000256" key="6">
    <source>
        <dbReference type="RuleBase" id="RU003560"/>
    </source>
</evidence>
<dbReference type="FunFam" id="3.40.640.10:FF:000013">
    <property type="entry name" value="4-aminobutyrate aminotransferase"/>
    <property type="match status" value="1"/>
</dbReference>
<dbReference type="InterPro" id="IPR015421">
    <property type="entry name" value="PyrdxlP-dep_Trfase_major"/>
</dbReference>
<evidence type="ECO:0000256" key="4">
    <source>
        <dbReference type="ARBA" id="ARBA00022679"/>
    </source>
</evidence>
<keyword evidence="8" id="KW-1185">Reference proteome</keyword>
<dbReference type="InterPro" id="IPR050103">
    <property type="entry name" value="Class-III_PLP-dep_AT"/>
</dbReference>
<keyword evidence="3" id="KW-0032">Aminotransferase</keyword>
<keyword evidence="4" id="KW-0808">Transferase</keyword>
<evidence type="ECO:0000313" key="7">
    <source>
        <dbReference type="EMBL" id="KAJ6263469.1"/>
    </source>
</evidence>
<dbReference type="PIRSF" id="PIRSF000521">
    <property type="entry name" value="Transaminase_4ab_Lys_Orn"/>
    <property type="match status" value="1"/>
</dbReference>
<accession>A0AAD6NM08</accession>
<evidence type="ECO:0000313" key="8">
    <source>
        <dbReference type="Proteomes" id="UP001221413"/>
    </source>
</evidence>
<comment type="caution">
    <text evidence="7">The sequence shown here is derived from an EMBL/GenBank/DDBJ whole genome shotgun (WGS) entry which is preliminary data.</text>
</comment>
<dbReference type="InterPro" id="IPR005814">
    <property type="entry name" value="Aminotrans_3"/>
</dbReference>
<dbReference type="PROSITE" id="PS00600">
    <property type="entry name" value="AA_TRANSFER_CLASS_3"/>
    <property type="match status" value="1"/>
</dbReference>
<evidence type="ECO:0000256" key="5">
    <source>
        <dbReference type="ARBA" id="ARBA00022898"/>
    </source>
</evidence>
<dbReference type="GO" id="GO:0008483">
    <property type="term" value="F:transaminase activity"/>
    <property type="evidence" value="ECO:0007669"/>
    <property type="project" value="UniProtKB-KW"/>
</dbReference>
<proteinExistence type="inferred from homology"/>
<dbReference type="SUPFAM" id="SSF53383">
    <property type="entry name" value="PLP-dependent transferases"/>
    <property type="match status" value="1"/>
</dbReference>
<evidence type="ECO:0000256" key="1">
    <source>
        <dbReference type="ARBA" id="ARBA00001933"/>
    </source>
</evidence>
<dbReference type="PANTHER" id="PTHR11986">
    <property type="entry name" value="AMINOTRANSFERASE CLASS III"/>
    <property type="match status" value="1"/>
</dbReference>
<dbReference type="Pfam" id="PF00202">
    <property type="entry name" value="Aminotran_3"/>
    <property type="match status" value="1"/>
</dbReference>
<dbReference type="InterPro" id="IPR015424">
    <property type="entry name" value="PyrdxlP-dep_Trfase"/>
</dbReference>
<sequence>MAAAARAAYGVQHVAKGIGRLANVVLTKGQGSYVWTNEGRKMLDFTAGIGVVNLGHCHPKVTEAAQSQLGNLVHAQANIAMHEPMLSLIDHLKPVMPHPSLDTFFFWNSGAEAVEAAIKLARMATRRQNVIVMQGSYHGRTIGTMALTKSKTVYGAGFAPFMPGVFASPFPYCTQCAVAGASGGKLGFDNCCMDPVHELQVLLKQQSTPADTAAVLIEPVLGEGGYVVPPAGFLAAVRKVCDDNGILLILDEVQSGFGRTGRYFAAEYWGVRPDIMVMAKGIANGLPLSGIVSRKELMDKQNPGSMGGTYGGNAVACAAGVACAQVMKEEKVLDNVAARSKQLLETLHGLKASPKTGHLIKDIRGLGLMIGLEFNSPSFPTLTPQSNVPAGIASKVQAKCLQNDLLTLTTSIYETIRFIPPLTVSEEEMRVGCEILTQAVEDVARET</sequence>